<evidence type="ECO:0000313" key="1">
    <source>
        <dbReference type="EMBL" id="SIQ91824.1"/>
    </source>
</evidence>
<proteinExistence type="predicted"/>
<accession>A0A1N6WNX4</accession>
<dbReference type="Pfam" id="PF01257">
    <property type="entry name" value="2Fe-2S_thioredx"/>
    <property type="match status" value="1"/>
</dbReference>
<dbReference type="InterPro" id="IPR036249">
    <property type="entry name" value="Thioredoxin-like_sf"/>
</dbReference>
<gene>
    <name evidence="1" type="ORF">SAMN05920897_11829</name>
</gene>
<dbReference type="CDD" id="cd02980">
    <property type="entry name" value="TRX_Fd_family"/>
    <property type="match status" value="1"/>
</dbReference>
<dbReference type="Proteomes" id="UP000186400">
    <property type="component" value="Unassembled WGS sequence"/>
</dbReference>
<reference evidence="1 2" key="1">
    <citation type="submission" date="2017-01" db="EMBL/GenBank/DDBJ databases">
        <authorList>
            <person name="Mah S.A."/>
            <person name="Swanson W.J."/>
            <person name="Moy G.W."/>
            <person name="Vacquier V.D."/>
        </authorList>
    </citation>
    <scope>NUCLEOTIDE SEQUENCE [LARGE SCALE GENOMIC DNA]</scope>
    <source>
        <strain evidence="1 2">ASpG1</strain>
    </source>
</reference>
<protein>
    <submittedName>
        <fullName evidence="1">Thioredoxin-like [2Fe-2S] ferredoxin</fullName>
    </submittedName>
</protein>
<organism evidence="1 2">
    <name type="scientific">Alkalispirochaeta americana</name>
    <dbReference type="NCBI Taxonomy" id="159291"/>
    <lineage>
        <taxon>Bacteria</taxon>
        <taxon>Pseudomonadati</taxon>
        <taxon>Spirochaetota</taxon>
        <taxon>Spirochaetia</taxon>
        <taxon>Spirochaetales</taxon>
        <taxon>Spirochaetaceae</taxon>
        <taxon>Alkalispirochaeta</taxon>
    </lineage>
</organism>
<sequence>MNKITICLGSSCFARGNGAHLDRIEQWQNEQGLAGGIDLAGCRCRGQCSTGPVLEINGQLHHGVDEGMLWDLLEYDVQVADPAGGHHE</sequence>
<dbReference type="OrthoDB" id="9807975at2"/>
<keyword evidence="2" id="KW-1185">Reference proteome</keyword>
<dbReference type="EMBL" id="FTMS01000018">
    <property type="protein sequence ID" value="SIQ91824.1"/>
    <property type="molecule type" value="Genomic_DNA"/>
</dbReference>
<dbReference type="AlphaFoldDB" id="A0A1N6WNX4"/>
<dbReference type="STRING" id="159291.SAMN05920897_11829"/>
<dbReference type="SUPFAM" id="SSF52833">
    <property type="entry name" value="Thioredoxin-like"/>
    <property type="match status" value="1"/>
</dbReference>
<evidence type="ECO:0000313" key="2">
    <source>
        <dbReference type="Proteomes" id="UP000186400"/>
    </source>
</evidence>
<dbReference type="Gene3D" id="3.40.30.10">
    <property type="entry name" value="Glutaredoxin"/>
    <property type="match status" value="1"/>
</dbReference>
<name>A0A1N6WNX4_9SPIO</name>
<dbReference type="RefSeq" id="WP_076489691.1">
    <property type="nucleotide sequence ID" value="NZ_FTMS01000018.1"/>
</dbReference>